<comment type="caution">
    <text evidence="1">The sequence shown here is derived from an EMBL/GenBank/DDBJ whole genome shotgun (WGS) entry which is preliminary data.</text>
</comment>
<protein>
    <submittedName>
        <fullName evidence="1">Uncharacterized protein</fullName>
    </submittedName>
</protein>
<organism evidence="1 2">
    <name type="scientific">Gomphillus americanus</name>
    <dbReference type="NCBI Taxonomy" id="1940652"/>
    <lineage>
        <taxon>Eukaryota</taxon>
        <taxon>Fungi</taxon>
        <taxon>Dikarya</taxon>
        <taxon>Ascomycota</taxon>
        <taxon>Pezizomycotina</taxon>
        <taxon>Lecanoromycetes</taxon>
        <taxon>OSLEUM clade</taxon>
        <taxon>Ostropomycetidae</taxon>
        <taxon>Ostropales</taxon>
        <taxon>Graphidaceae</taxon>
        <taxon>Gomphilloideae</taxon>
        <taxon>Gomphillus</taxon>
    </lineage>
</organism>
<dbReference type="Proteomes" id="UP000664169">
    <property type="component" value="Unassembled WGS sequence"/>
</dbReference>
<dbReference type="AlphaFoldDB" id="A0A8H3EGW1"/>
<proteinExistence type="predicted"/>
<dbReference type="OrthoDB" id="5422863at2759"/>
<sequence>MVSSSIDALFLGSIPLSSNEEVFATISTALNGRVKQIPDGETGPRANFIGCQYPVLPNASLQARWGGQAPADQTTLDAKSSDLNPIGYDDWAISSFAVFEDLQKSGKIPSDVRFQVSVPSAFGVVQGFVDSRFCAEIEPLYEEKLAAALARIQSSIPKDKLSLQFDLPFEIGALEYESGNITDPHWKAWFPKVQQGLIERLARLFKLVDEDVPLGLHLCYGDIGHVHFVDPKDTGILVQFIKAIHEGVEPIHDISYIHIPVPKDKTEAAYFEPLKSLEINPNTKLYLGVIHPNDEEGSKSRLEAARSAYHGPCGVSTECGLGRTPKEDLESIISIAKSLTT</sequence>
<reference evidence="1" key="1">
    <citation type="submission" date="2021-03" db="EMBL/GenBank/DDBJ databases">
        <authorList>
            <person name="Tagirdzhanova G."/>
        </authorList>
    </citation>
    <scope>NUCLEOTIDE SEQUENCE</scope>
</reference>
<dbReference type="EMBL" id="CAJPDQ010000002">
    <property type="protein sequence ID" value="CAF9905457.1"/>
    <property type="molecule type" value="Genomic_DNA"/>
</dbReference>
<keyword evidence="2" id="KW-1185">Reference proteome</keyword>
<evidence type="ECO:0000313" key="2">
    <source>
        <dbReference type="Proteomes" id="UP000664169"/>
    </source>
</evidence>
<dbReference type="SUPFAM" id="SSF51726">
    <property type="entry name" value="UROD/MetE-like"/>
    <property type="match status" value="1"/>
</dbReference>
<dbReference type="InterPro" id="IPR038071">
    <property type="entry name" value="UROD/MetE-like_sf"/>
</dbReference>
<evidence type="ECO:0000313" key="1">
    <source>
        <dbReference type="EMBL" id="CAF9905457.1"/>
    </source>
</evidence>
<gene>
    <name evidence="1" type="ORF">GOMPHAMPRED_003191</name>
</gene>
<name>A0A8H3EGW1_9LECA</name>
<dbReference type="Gene3D" id="3.20.20.210">
    <property type="match status" value="1"/>
</dbReference>
<accession>A0A8H3EGW1</accession>